<dbReference type="InterPro" id="IPR003870">
    <property type="entry name" value="DUF222"/>
</dbReference>
<dbReference type="Proteomes" id="UP001595690">
    <property type="component" value="Unassembled WGS sequence"/>
</dbReference>
<sequence>MIETRLLPTDELLRSVVSKVTEIRVRENEMMQEIAELERRGAASELGYKDLAQVLRHAVRWDLTTAKKWVTTAARLSGAITPTGSELQPELPVTAEAVAEGALSIEHVAVVAKAMETLPAEAEAPLVDYARDHEPNEVRKFGEDLLYRLYQNDPEPGDTEPAPPGNEHIMRWKNGRLEIRAKLDKVTGAKYEALIDPLAKP</sequence>
<reference evidence="3" key="1">
    <citation type="journal article" date="2019" name="Int. J. Syst. Evol. Microbiol.">
        <title>The Global Catalogue of Microorganisms (GCM) 10K type strain sequencing project: providing services to taxonomists for standard genome sequencing and annotation.</title>
        <authorList>
            <consortium name="The Broad Institute Genomics Platform"/>
            <consortium name="The Broad Institute Genome Sequencing Center for Infectious Disease"/>
            <person name="Wu L."/>
            <person name="Ma J."/>
        </authorList>
    </citation>
    <scope>NUCLEOTIDE SEQUENCE [LARGE SCALE GENOMIC DNA]</scope>
    <source>
        <strain evidence="3">CGMCC 4.7405</strain>
    </source>
</reference>
<keyword evidence="3" id="KW-1185">Reference proteome</keyword>
<evidence type="ECO:0000259" key="1">
    <source>
        <dbReference type="Pfam" id="PF02720"/>
    </source>
</evidence>
<gene>
    <name evidence="2" type="ORF">ACFOWZ_07360</name>
</gene>
<comment type="caution">
    <text evidence="2">The sequence shown here is derived from an EMBL/GenBank/DDBJ whole genome shotgun (WGS) entry which is preliminary data.</text>
</comment>
<organism evidence="2 3">
    <name type="scientific">Lentzea rhizosphaerae</name>
    <dbReference type="NCBI Taxonomy" id="2041025"/>
    <lineage>
        <taxon>Bacteria</taxon>
        <taxon>Bacillati</taxon>
        <taxon>Actinomycetota</taxon>
        <taxon>Actinomycetes</taxon>
        <taxon>Pseudonocardiales</taxon>
        <taxon>Pseudonocardiaceae</taxon>
        <taxon>Lentzea</taxon>
    </lineage>
</organism>
<feature type="non-terminal residue" evidence="2">
    <location>
        <position position="201"/>
    </location>
</feature>
<evidence type="ECO:0000313" key="3">
    <source>
        <dbReference type="Proteomes" id="UP001595690"/>
    </source>
</evidence>
<dbReference type="Pfam" id="PF02720">
    <property type="entry name" value="DUF222"/>
    <property type="match status" value="1"/>
</dbReference>
<dbReference type="EMBL" id="JBHRZI010000011">
    <property type="protein sequence ID" value="MFC3891289.1"/>
    <property type="molecule type" value="Genomic_DNA"/>
</dbReference>
<feature type="domain" description="DUF222" evidence="1">
    <location>
        <begin position="26"/>
        <end position="201"/>
    </location>
</feature>
<dbReference type="RefSeq" id="WP_382370475.1">
    <property type="nucleotide sequence ID" value="NZ_JBHRZI010000011.1"/>
</dbReference>
<accession>A0ABV8BP94</accession>
<protein>
    <submittedName>
        <fullName evidence="2">DUF222 domain-containing protein</fullName>
    </submittedName>
</protein>
<evidence type="ECO:0000313" key="2">
    <source>
        <dbReference type="EMBL" id="MFC3891289.1"/>
    </source>
</evidence>
<name>A0ABV8BP94_9PSEU</name>
<proteinExistence type="predicted"/>